<protein>
    <submittedName>
        <fullName evidence="1">Uncharacterized protein</fullName>
    </submittedName>
</protein>
<dbReference type="Proteomes" id="UP000543836">
    <property type="component" value="Unassembled WGS sequence"/>
</dbReference>
<dbReference type="AlphaFoldDB" id="A0A7W7ELF7"/>
<keyword evidence="2" id="KW-1185">Reference proteome</keyword>
<gene>
    <name evidence="1" type="ORF">GGE60_004055</name>
</gene>
<name>A0A7W7ELF7_9HYPH</name>
<dbReference type="EMBL" id="JACIIG010000011">
    <property type="protein sequence ID" value="MBB4569926.1"/>
    <property type="molecule type" value="Genomic_DNA"/>
</dbReference>
<accession>A0A7W7ELF7</accession>
<proteinExistence type="predicted"/>
<evidence type="ECO:0000313" key="1">
    <source>
        <dbReference type="EMBL" id="MBB4569926.1"/>
    </source>
</evidence>
<sequence length="66" mass="7113">MAVERGKHLLAACDALKHLRREEAICGSLRGRTKRGSVLSTLPSSSVLRDPFPAAGIATSRIQGWL</sequence>
<evidence type="ECO:0000313" key="2">
    <source>
        <dbReference type="Proteomes" id="UP000543836"/>
    </source>
</evidence>
<reference evidence="1 2" key="1">
    <citation type="submission" date="2020-08" db="EMBL/GenBank/DDBJ databases">
        <title>Genomic Encyclopedia of Type Strains, Phase IV (KMG-V): Genome sequencing to study the core and pangenomes of soil and plant-associated prokaryotes.</title>
        <authorList>
            <person name="Whitman W."/>
        </authorList>
    </citation>
    <scope>NUCLEOTIDE SEQUENCE [LARGE SCALE GENOMIC DNA]</scope>
    <source>
        <strain evidence="1 2">SEMIA 492</strain>
    </source>
</reference>
<organism evidence="1 2">
    <name type="scientific">Rhizobium leucaenae</name>
    <dbReference type="NCBI Taxonomy" id="29450"/>
    <lineage>
        <taxon>Bacteria</taxon>
        <taxon>Pseudomonadati</taxon>
        <taxon>Pseudomonadota</taxon>
        <taxon>Alphaproteobacteria</taxon>
        <taxon>Hyphomicrobiales</taxon>
        <taxon>Rhizobiaceae</taxon>
        <taxon>Rhizobium/Agrobacterium group</taxon>
        <taxon>Rhizobium</taxon>
    </lineage>
</organism>
<comment type="caution">
    <text evidence="1">The sequence shown here is derived from an EMBL/GenBank/DDBJ whole genome shotgun (WGS) entry which is preliminary data.</text>
</comment>